<dbReference type="Gene3D" id="1.10.260.40">
    <property type="entry name" value="lambda repressor-like DNA-binding domains"/>
    <property type="match status" value="1"/>
</dbReference>
<comment type="caution">
    <text evidence="5">The sequence shown here is derived from an EMBL/GenBank/DDBJ whole genome shotgun (WGS) entry which is preliminary data.</text>
</comment>
<protein>
    <submittedName>
        <fullName evidence="5">LacI family DNA-binding transcriptional regulator</fullName>
    </submittedName>
</protein>
<evidence type="ECO:0000256" key="2">
    <source>
        <dbReference type="ARBA" id="ARBA00023125"/>
    </source>
</evidence>
<keyword evidence="2 5" id="KW-0238">DNA-binding</keyword>
<dbReference type="PANTHER" id="PTHR30146">
    <property type="entry name" value="LACI-RELATED TRANSCRIPTIONAL REPRESSOR"/>
    <property type="match status" value="1"/>
</dbReference>
<dbReference type="SUPFAM" id="SSF53822">
    <property type="entry name" value="Periplasmic binding protein-like I"/>
    <property type="match status" value="1"/>
</dbReference>
<dbReference type="GO" id="GO:0003700">
    <property type="term" value="F:DNA-binding transcription factor activity"/>
    <property type="evidence" value="ECO:0007669"/>
    <property type="project" value="TreeGrafter"/>
</dbReference>
<evidence type="ECO:0000313" key="6">
    <source>
        <dbReference type="Proteomes" id="UP000649604"/>
    </source>
</evidence>
<gene>
    <name evidence="5" type="ORF">GF339_16360</name>
</gene>
<organism evidence="5 6">
    <name type="scientific">candidate division KSB3 bacterium</name>
    <dbReference type="NCBI Taxonomy" id="2044937"/>
    <lineage>
        <taxon>Bacteria</taxon>
        <taxon>candidate division KSB3</taxon>
    </lineage>
</organism>
<dbReference type="CDD" id="cd01392">
    <property type="entry name" value="HTH_LacI"/>
    <property type="match status" value="1"/>
</dbReference>
<dbReference type="InterPro" id="IPR010982">
    <property type="entry name" value="Lambda_DNA-bd_dom_sf"/>
</dbReference>
<dbReference type="InterPro" id="IPR046335">
    <property type="entry name" value="LacI/GalR-like_sensor"/>
</dbReference>
<sequence>MKPNKKTVRLRDIALKAGVSVNTVSRALRNKPDVSEHTRTTIVRLAEELGYPLPPPPLDTAKPLTIGVLIQDILNPYYANIVQGIEQVLWQERANFLFGCSYRQESRERDVFAFLCQQQIDGLLIGSVVNPDYILSQLAHIQLPVTGISQRFQACEIDYVVGDNYHGAFLATDHLIGLGHTRIAHIAGLDMQSSAGERWRGYQDALRQAGIPCDQRLLRTSDNTIESGYYLTKDLLQSIDDLTAIFAYNDLLALGAFRAIREARLHVPTDISVVGYDDIVFTEFFEVPLTTVYQPVLEIGRKAAELLFERIRRGYHHDLQHIVLRPRLTIRSSTSICPRK</sequence>
<dbReference type="SMART" id="SM00354">
    <property type="entry name" value="HTH_LACI"/>
    <property type="match status" value="1"/>
</dbReference>
<dbReference type="CDD" id="cd06267">
    <property type="entry name" value="PBP1_LacI_sugar_binding-like"/>
    <property type="match status" value="1"/>
</dbReference>
<dbReference type="InterPro" id="IPR028082">
    <property type="entry name" value="Peripla_BP_I"/>
</dbReference>
<evidence type="ECO:0000256" key="1">
    <source>
        <dbReference type="ARBA" id="ARBA00023015"/>
    </source>
</evidence>
<dbReference type="PROSITE" id="PS00356">
    <property type="entry name" value="HTH_LACI_1"/>
    <property type="match status" value="1"/>
</dbReference>
<dbReference type="Proteomes" id="UP000649604">
    <property type="component" value="Unassembled WGS sequence"/>
</dbReference>
<dbReference type="InterPro" id="IPR000843">
    <property type="entry name" value="HTH_LacI"/>
</dbReference>
<dbReference type="Pfam" id="PF00356">
    <property type="entry name" value="LacI"/>
    <property type="match status" value="1"/>
</dbReference>
<dbReference type="EMBL" id="WJJP01000531">
    <property type="protein sequence ID" value="MBD3326161.1"/>
    <property type="molecule type" value="Genomic_DNA"/>
</dbReference>
<proteinExistence type="predicted"/>
<keyword evidence="3" id="KW-0804">Transcription</keyword>
<evidence type="ECO:0000313" key="5">
    <source>
        <dbReference type="EMBL" id="MBD3326161.1"/>
    </source>
</evidence>
<dbReference type="AlphaFoldDB" id="A0A9D5Q7Q7"/>
<name>A0A9D5Q7Q7_9BACT</name>
<accession>A0A9D5Q7Q7</accession>
<keyword evidence="1" id="KW-0805">Transcription regulation</keyword>
<reference evidence="5" key="1">
    <citation type="submission" date="2019-11" db="EMBL/GenBank/DDBJ databases">
        <title>Microbial mats filling the niche in hypersaline microbial mats.</title>
        <authorList>
            <person name="Wong H.L."/>
            <person name="Macleod F.I."/>
            <person name="White R.A. III"/>
            <person name="Burns B.P."/>
        </authorList>
    </citation>
    <scope>NUCLEOTIDE SEQUENCE</scope>
    <source>
        <strain evidence="5">Rbin_158</strain>
    </source>
</reference>
<dbReference type="PROSITE" id="PS50932">
    <property type="entry name" value="HTH_LACI_2"/>
    <property type="match status" value="1"/>
</dbReference>
<dbReference type="SUPFAM" id="SSF47413">
    <property type="entry name" value="lambda repressor-like DNA-binding domains"/>
    <property type="match status" value="1"/>
</dbReference>
<dbReference type="Gene3D" id="3.40.50.2300">
    <property type="match status" value="2"/>
</dbReference>
<feature type="domain" description="HTH lacI-type" evidence="4">
    <location>
        <begin position="8"/>
        <end position="51"/>
    </location>
</feature>
<dbReference type="Pfam" id="PF13377">
    <property type="entry name" value="Peripla_BP_3"/>
    <property type="match status" value="1"/>
</dbReference>
<evidence type="ECO:0000259" key="4">
    <source>
        <dbReference type="PROSITE" id="PS50932"/>
    </source>
</evidence>
<dbReference type="PANTHER" id="PTHR30146:SF109">
    <property type="entry name" value="HTH-TYPE TRANSCRIPTIONAL REGULATOR GALS"/>
    <property type="match status" value="1"/>
</dbReference>
<dbReference type="GO" id="GO:0000976">
    <property type="term" value="F:transcription cis-regulatory region binding"/>
    <property type="evidence" value="ECO:0007669"/>
    <property type="project" value="TreeGrafter"/>
</dbReference>
<evidence type="ECO:0000256" key="3">
    <source>
        <dbReference type="ARBA" id="ARBA00023163"/>
    </source>
</evidence>